<evidence type="ECO:0000313" key="2">
    <source>
        <dbReference type="EMBL" id="KAH0925234.1"/>
    </source>
</evidence>
<organism evidence="2 3">
    <name type="scientific">Brassica napus</name>
    <name type="common">Rape</name>
    <dbReference type="NCBI Taxonomy" id="3708"/>
    <lineage>
        <taxon>Eukaryota</taxon>
        <taxon>Viridiplantae</taxon>
        <taxon>Streptophyta</taxon>
        <taxon>Embryophyta</taxon>
        <taxon>Tracheophyta</taxon>
        <taxon>Spermatophyta</taxon>
        <taxon>Magnoliopsida</taxon>
        <taxon>eudicotyledons</taxon>
        <taxon>Gunneridae</taxon>
        <taxon>Pentapetalae</taxon>
        <taxon>rosids</taxon>
        <taxon>malvids</taxon>
        <taxon>Brassicales</taxon>
        <taxon>Brassicaceae</taxon>
        <taxon>Brassiceae</taxon>
        <taxon>Brassica</taxon>
    </lineage>
</organism>
<dbReference type="EMBL" id="JAGKQM010000005">
    <property type="protein sequence ID" value="KAH0925234.1"/>
    <property type="molecule type" value="Genomic_DNA"/>
</dbReference>
<protein>
    <submittedName>
        <fullName evidence="2">Uncharacterized protein</fullName>
    </submittedName>
</protein>
<reference evidence="2 3" key="1">
    <citation type="submission" date="2021-05" db="EMBL/GenBank/DDBJ databases">
        <title>Genome Assembly of Synthetic Allotetraploid Brassica napus Reveals Homoeologous Exchanges between Subgenomes.</title>
        <authorList>
            <person name="Davis J.T."/>
        </authorList>
    </citation>
    <scope>NUCLEOTIDE SEQUENCE [LARGE SCALE GENOMIC DNA]</scope>
    <source>
        <strain evidence="3">cv. Da-Ae</strain>
        <tissue evidence="2">Seedling</tissue>
    </source>
</reference>
<feature type="compositionally biased region" description="Basic and acidic residues" evidence="1">
    <location>
        <begin position="374"/>
        <end position="398"/>
    </location>
</feature>
<feature type="compositionally biased region" description="Low complexity" evidence="1">
    <location>
        <begin position="335"/>
        <end position="354"/>
    </location>
</feature>
<dbReference type="Proteomes" id="UP000824890">
    <property type="component" value="Unassembled WGS sequence"/>
</dbReference>
<evidence type="ECO:0000256" key="1">
    <source>
        <dbReference type="SAM" id="MobiDB-lite"/>
    </source>
</evidence>
<feature type="compositionally biased region" description="Basic and acidic residues" evidence="1">
    <location>
        <begin position="314"/>
        <end position="327"/>
    </location>
</feature>
<sequence>MSNIVLTEQHLEDTNVSWIASLPREVRQLALFKINCLTGPLLEPHLWSLIDFGSSWTIPLELIGPNAFKIGSITFKQLGFVRTHLKELTPAGQLCIESIDQLGLYVSKQGIYWSDCLILLFQRIVKCIYISTSQKGKDTYSTIQGLDSVLNLLSRVVSDKSKTLGPTTVPVPQQPFLAPQTNSLEPCHRPPTRDYQRKHGVLSHHHHRCHLQSCFLVLWRRSLPSLVVEDPPIELLSSCLNFRHRRHSHEPKTSASSCHLVIDYLTKTKELISTQLNSTTTKTLSFCLLSESLQSIKDSSFVPQPSQRSLSSRTAERAEHCRPEKDCSCGGGGATSSAKLPSSSSTEKSSVTATLRRKREAGEVHLAEEEEEKTELSLKETEGGKREEGLETEKGRELGLKVERAREEAEAAMVNERRRDKRKRLG</sequence>
<feature type="region of interest" description="Disordered" evidence="1">
    <location>
        <begin position="300"/>
        <end position="398"/>
    </location>
</feature>
<gene>
    <name evidence="2" type="ORF">HID58_017490</name>
</gene>
<accession>A0ABQ8D789</accession>
<proteinExistence type="predicted"/>
<feature type="compositionally biased region" description="Polar residues" evidence="1">
    <location>
        <begin position="300"/>
        <end position="313"/>
    </location>
</feature>
<name>A0ABQ8D789_BRANA</name>
<keyword evidence="3" id="KW-1185">Reference proteome</keyword>
<comment type="caution">
    <text evidence="2">The sequence shown here is derived from an EMBL/GenBank/DDBJ whole genome shotgun (WGS) entry which is preliminary data.</text>
</comment>
<evidence type="ECO:0000313" key="3">
    <source>
        <dbReference type="Proteomes" id="UP000824890"/>
    </source>
</evidence>